<dbReference type="GO" id="GO:0005789">
    <property type="term" value="C:endoplasmic reticulum membrane"/>
    <property type="evidence" value="ECO:0007669"/>
    <property type="project" value="TreeGrafter"/>
</dbReference>
<dbReference type="GO" id="GO:0005634">
    <property type="term" value="C:nucleus"/>
    <property type="evidence" value="ECO:0007669"/>
    <property type="project" value="TreeGrafter"/>
</dbReference>
<dbReference type="GO" id="GO:0106300">
    <property type="term" value="P:protein-DNA covalent cross-linking repair"/>
    <property type="evidence" value="ECO:0007669"/>
    <property type="project" value="TreeGrafter"/>
</dbReference>
<organism evidence="2 3">
    <name type="scientific">Elysia crispata</name>
    <name type="common">lettuce slug</name>
    <dbReference type="NCBI Taxonomy" id="231223"/>
    <lineage>
        <taxon>Eukaryota</taxon>
        <taxon>Metazoa</taxon>
        <taxon>Spiralia</taxon>
        <taxon>Lophotrochozoa</taxon>
        <taxon>Mollusca</taxon>
        <taxon>Gastropoda</taxon>
        <taxon>Heterobranchia</taxon>
        <taxon>Euthyneura</taxon>
        <taxon>Panpulmonata</taxon>
        <taxon>Sacoglossa</taxon>
        <taxon>Placobranchoidea</taxon>
        <taxon>Plakobranchidae</taxon>
        <taxon>Elysia</taxon>
    </lineage>
</organism>
<name>A0AAE0ZHZ6_9GAST</name>
<gene>
    <name evidence="2" type="ORF">RRG08_004938</name>
</gene>
<feature type="compositionally biased region" description="Polar residues" evidence="1">
    <location>
        <begin position="217"/>
        <end position="235"/>
    </location>
</feature>
<comment type="caution">
    <text evidence="2">The sequence shown here is derived from an EMBL/GenBank/DDBJ whole genome shotgun (WGS) entry which is preliminary data.</text>
</comment>
<keyword evidence="3" id="KW-1185">Reference proteome</keyword>
<dbReference type="GO" id="GO:0000421">
    <property type="term" value="C:autophagosome membrane"/>
    <property type="evidence" value="ECO:0007669"/>
    <property type="project" value="TreeGrafter"/>
</dbReference>
<reference evidence="2" key="1">
    <citation type="journal article" date="2023" name="G3 (Bethesda)">
        <title>A reference genome for the long-term kleptoplast-retaining sea slug Elysia crispata morphotype clarki.</title>
        <authorList>
            <person name="Eastman K.E."/>
            <person name="Pendleton A.L."/>
            <person name="Shaikh M.A."/>
            <person name="Suttiyut T."/>
            <person name="Ogas R."/>
            <person name="Tomko P."/>
            <person name="Gavelis G."/>
            <person name="Widhalm J.R."/>
            <person name="Wisecaver J.H."/>
        </authorList>
    </citation>
    <scope>NUCLEOTIDE SEQUENCE</scope>
    <source>
        <strain evidence="2">ECLA1</strain>
    </source>
</reference>
<dbReference type="InterPro" id="IPR011256">
    <property type="entry name" value="Reg_factor_effector_dom_sf"/>
</dbReference>
<dbReference type="SUPFAM" id="SSF55136">
    <property type="entry name" value="Probable bacterial effector-binding domain"/>
    <property type="match status" value="1"/>
</dbReference>
<evidence type="ECO:0000313" key="2">
    <source>
        <dbReference type="EMBL" id="KAK3769687.1"/>
    </source>
</evidence>
<accession>A0AAE0ZHZ6</accession>
<dbReference type="AlphaFoldDB" id="A0AAE0ZHZ6"/>
<sequence>MVNIRADMFCLVLSQRNTSRRPWNGYGTIDEVGTGKPPVGQLIIAYKFQKGPYHEAGQIFTEAAIVAPENKAIGIYYDDPKKVNPLHLRYAVGSIISEGAASVDENMVKQFTERDFKILHLPEVSFAVQTRFPHITILSILIGIRKAYPRLEEYIEEHKLCAHPCMEYYDGKNIHFFAPLSKQDEFYVPECTNEGAGDADRSQTEVDSFSESEILQETEASLNVTQTSLESNTTLDKNESVSEGELSSFGNEKAEGASLTGNGAASDKEEKNKENDEDEASDDSSSSFEVVKKEKDV</sequence>
<dbReference type="PANTHER" id="PTHR15949">
    <property type="entry name" value="TESTIS-EXPRESSED PROTEIN 264"/>
    <property type="match status" value="1"/>
</dbReference>
<evidence type="ECO:0000256" key="1">
    <source>
        <dbReference type="SAM" id="MobiDB-lite"/>
    </source>
</evidence>
<dbReference type="GO" id="GO:0005657">
    <property type="term" value="C:replication fork"/>
    <property type="evidence" value="ECO:0007669"/>
    <property type="project" value="TreeGrafter"/>
</dbReference>
<dbReference type="Proteomes" id="UP001283361">
    <property type="component" value="Unassembled WGS sequence"/>
</dbReference>
<protein>
    <submittedName>
        <fullName evidence="2">Uncharacterized protein</fullName>
    </submittedName>
</protein>
<dbReference type="Gene3D" id="3.20.80.10">
    <property type="entry name" value="Regulatory factor, effector binding domain"/>
    <property type="match status" value="1"/>
</dbReference>
<dbReference type="PANTHER" id="PTHR15949:SF3">
    <property type="entry name" value="TESTIS-EXPRESSED PROTEIN 264"/>
    <property type="match status" value="1"/>
</dbReference>
<dbReference type="GO" id="GO:0061709">
    <property type="term" value="P:reticulophagy"/>
    <property type="evidence" value="ECO:0007669"/>
    <property type="project" value="TreeGrafter"/>
</dbReference>
<feature type="region of interest" description="Disordered" evidence="1">
    <location>
        <begin position="191"/>
        <end position="297"/>
    </location>
</feature>
<proteinExistence type="predicted"/>
<dbReference type="EMBL" id="JAWDGP010003892">
    <property type="protein sequence ID" value="KAK3769687.1"/>
    <property type="molecule type" value="Genomic_DNA"/>
</dbReference>
<evidence type="ECO:0000313" key="3">
    <source>
        <dbReference type="Proteomes" id="UP001283361"/>
    </source>
</evidence>